<name>A0A5J4X4C2_9EUKA</name>
<protein>
    <submittedName>
        <fullName evidence="1">Uncharacterized protein</fullName>
    </submittedName>
</protein>
<gene>
    <name evidence="1" type="ORF">EZS28_002397</name>
</gene>
<dbReference type="AlphaFoldDB" id="A0A5J4X4C2"/>
<organism evidence="1 2">
    <name type="scientific">Streblomastix strix</name>
    <dbReference type="NCBI Taxonomy" id="222440"/>
    <lineage>
        <taxon>Eukaryota</taxon>
        <taxon>Metamonada</taxon>
        <taxon>Preaxostyla</taxon>
        <taxon>Oxymonadida</taxon>
        <taxon>Streblomastigidae</taxon>
        <taxon>Streblomastix</taxon>
    </lineage>
</organism>
<reference evidence="1 2" key="1">
    <citation type="submission" date="2019-03" db="EMBL/GenBank/DDBJ databases">
        <title>Single cell metagenomics reveals metabolic interactions within the superorganism composed of flagellate Streblomastix strix and complex community of Bacteroidetes bacteria on its surface.</title>
        <authorList>
            <person name="Treitli S.C."/>
            <person name="Kolisko M."/>
            <person name="Husnik F."/>
            <person name="Keeling P."/>
            <person name="Hampl V."/>
        </authorList>
    </citation>
    <scope>NUCLEOTIDE SEQUENCE [LARGE SCALE GENOMIC DNA]</scope>
    <source>
        <strain evidence="1">ST1C</strain>
    </source>
</reference>
<comment type="caution">
    <text evidence="1">The sequence shown here is derived from an EMBL/GenBank/DDBJ whole genome shotgun (WGS) entry which is preliminary data.</text>
</comment>
<evidence type="ECO:0000313" key="1">
    <source>
        <dbReference type="EMBL" id="KAA6402078.1"/>
    </source>
</evidence>
<evidence type="ECO:0000313" key="2">
    <source>
        <dbReference type="Proteomes" id="UP000324800"/>
    </source>
</evidence>
<dbReference type="Proteomes" id="UP000324800">
    <property type="component" value="Unassembled WGS sequence"/>
</dbReference>
<dbReference type="EMBL" id="SNRW01000289">
    <property type="protein sequence ID" value="KAA6402078.1"/>
    <property type="molecule type" value="Genomic_DNA"/>
</dbReference>
<sequence>MGEIQRTRPLNVNVFPLAIIYNPLVVSPESEAYVISKPNGLLTYLLGGVNIYHYPAMSPVTDVLPQTKKIEELPVLCTDPAILKPDMEVIIL</sequence>
<accession>A0A5J4X4C2</accession>
<proteinExistence type="predicted"/>